<name>A0A7R8WF50_9CRUS</name>
<feature type="compositionally biased region" description="Low complexity" evidence="1">
    <location>
        <begin position="243"/>
        <end position="256"/>
    </location>
</feature>
<feature type="region of interest" description="Disordered" evidence="1">
    <location>
        <begin position="236"/>
        <end position="262"/>
    </location>
</feature>
<organism evidence="2">
    <name type="scientific">Cyprideis torosa</name>
    <dbReference type="NCBI Taxonomy" id="163714"/>
    <lineage>
        <taxon>Eukaryota</taxon>
        <taxon>Metazoa</taxon>
        <taxon>Ecdysozoa</taxon>
        <taxon>Arthropoda</taxon>
        <taxon>Crustacea</taxon>
        <taxon>Oligostraca</taxon>
        <taxon>Ostracoda</taxon>
        <taxon>Podocopa</taxon>
        <taxon>Podocopida</taxon>
        <taxon>Cytherocopina</taxon>
        <taxon>Cytheroidea</taxon>
        <taxon>Cytherideidae</taxon>
        <taxon>Cyprideis</taxon>
    </lineage>
</organism>
<reference evidence="2" key="1">
    <citation type="submission" date="2020-11" db="EMBL/GenBank/DDBJ databases">
        <authorList>
            <person name="Tran Van P."/>
        </authorList>
    </citation>
    <scope>NUCLEOTIDE SEQUENCE</scope>
</reference>
<accession>A0A7R8WF50</accession>
<gene>
    <name evidence="2" type="ORF">CTOB1V02_LOCUS5547</name>
</gene>
<sequence>MRQEKERERLLGLPPGSGPTSAEEVSAEKEVNVQVQASQQRQRMVSTPQQIQVQSSRPQSAVVTCQSGTQLQNILPLAIQSAGGISSPSSCSTPLLSIVSSAPNVILTKSTAVASCSSTGFPMTTSGTGGVHPATITISQAQALANCSAASGGTVVSINRRPLAPNQQTTRFKVHSNPAGIVTGSNATSGIVASSANVTYLTAPNLVSGLTAQQQQLALQKRRQTYSQQIRVEGSPANVSIGSPSPHSIAAATPTPAAAPPT</sequence>
<feature type="compositionally biased region" description="Polar residues" evidence="1">
    <location>
        <begin position="33"/>
        <end position="42"/>
    </location>
</feature>
<evidence type="ECO:0000313" key="2">
    <source>
        <dbReference type="EMBL" id="CAD7227646.1"/>
    </source>
</evidence>
<protein>
    <submittedName>
        <fullName evidence="2">Uncharacterized protein</fullName>
    </submittedName>
</protein>
<dbReference type="AlphaFoldDB" id="A0A7R8WF50"/>
<evidence type="ECO:0000256" key="1">
    <source>
        <dbReference type="SAM" id="MobiDB-lite"/>
    </source>
</evidence>
<feature type="compositionally biased region" description="Basic and acidic residues" evidence="1">
    <location>
        <begin position="1"/>
        <end position="10"/>
    </location>
</feature>
<dbReference type="EMBL" id="OB661208">
    <property type="protein sequence ID" value="CAD7227646.1"/>
    <property type="molecule type" value="Genomic_DNA"/>
</dbReference>
<proteinExistence type="predicted"/>
<feature type="region of interest" description="Disordered" evidence="1">
    <location>
        <begin position="1"/>
        <end position="42"/>
    </location>
</feature>